<name>A0A0C1TMS6_9BACT</name>
<dbReference type="PANTHER" id="PTHR30005:SF0">
    <property type="entry name" value="RETROGRADE REGULATION PROTEIN 2"/>
    <property type="match status" value="1"/>
</dbReference>
<evidence type="ECO:0000313" key="3">
    <source>
        <dbReference type="Proteomes" id="UP000031433"/>
    </source>
</evidence>
<dbReference type="Proteomes" id="UP000031433">
    <property type="component" value="Unassembled WGS sequence"/>
</dbReference>
<dbReference type="InterPro" id="IPR003695">
    <property type="entry name" value="Ppx_GppA_N"/>
</dbReference>
<dbReference type="CDD" id="cd24054">
    <property type="entry name" value="ASKHA_NBD_AaPPX-GppA_MtPPX2-like"/>
    <property type="match status" value="1"/>
</dbReference>
<reference evidence="2 3" key="1">
    <citation type="submission" date="2015-01" db="EMBL/GenBank/DDBJ databases">
        <title>Genome sequence of the anaerobic bacterium Geobacter soli GSS01, a dissimilatory Fe(III) reducer from soil.</title>
        <authorList>
            <person name="Yang G."/>
            <person name="Zhou S."/>
        </authorList>
    </citation>
    <scope>NUCLEOTIDE SEQUENCE [LARGE SCALE GENOMIC DNA]</scope>
    <source>
        <strain evidence="2 3">GSS01</strain>
    </source>
</reference>
<proteinExistence type="predicted"/>
<keyword evidence="3" id="KW-1185">Reference proteome</keyword>
<evidence type="ECO:0000259" key="1">
    <source>
        <dbReference type="Pfam" id="PF02541"/>
    </source>
</evidence>
<comment type="caution">
    <text evidence="2">The sequence shown here is derived from an EMBL/GenBank/DDBJ whole genome shotgun (WGS) entry which is preliminary data.</text>
</comment>
<dbReference type="EMBL" id="JXBL01000001">
    <property type="protein sequence ID" value="KIE42204.1"/>
    <property type="molecule type" value="Genomic_DNA"/>
</dbReference>
<feature type="domain" description="Ppx/GppA phosphatase N-terminal" evidence="1">
    <location>
        <begin position="19"/>
        <end position="303"/>
    </location>
</feature>
<evidence type="ECO:0000313" key="2">
    <source>
        <dbReference type="EMBL" id="KIE42204.1"/>
    </source>
</evidence>
<organism evidence="2 3">
    <name type="scientific">Geobacter soli</name>
    <dbReference type="NCBI Taxonomy" id="1510391"/>
    <lineage>
        <taxon>Bacteria</taxon>
        <taxon>Pseudomonadati</taxon>
        <taxon>Thermodesulfobacteriota</taxon>
        <taxon>Desulfuromonadia</taxon>
        <taxon>Geobacterales</taxon>
        <taxon>Geobacteraceae</taxon>
        <taxon>Geobacter</taxon>
    </lineage>
</organism>
<dbReference type="Pfam" id="PF02541">
    <property type="entry name" value="Ppx-GppA"/>
    <property type="match status" value="1"/>
</dbReference>
<dbReference type="PANTHER" id="PTHR30005">
    <property type="entry name" value="EXOPOLYPHOSPHATASE"/>
    <property type="match status" value="1"/>
</dbReference>
<protein>
    <submittedName>
        <fullName evidence="2">Exopolyphosphatase</fullName>
    </submittedName>
</protein>
<gene>
    <name evidence="2" type="ORF">SE37_05995</name>
</gene>
<dbReference type="InterPro" id="IPR050273">
    <property type="entry name" value="GppA/Ppx_hydrolase"/>
</dbReference>
<dbReference type="RefSeq" id="WP_039644549.1">
    <property type="nucleotide sequence ID" value="NZ_JXBL01000001.1"/>
</dbReference>
<dbReference type="Gene3D" id="3.30.420.40">
    <property type="match status" value="1"/>
</dbReference>
<dbReference type="GO" id="GO:0016462">
    <property type="term" value="F:pyrophosphatase activity"/>
    <property type="evidence" value="ECO:0007669"/>
    <property type="project" value="TreeGrafter"/>
</dbReference>
<accession>A0A0C1TMS6</accession>
<dbReference type="AlphaFoldDB" id="A0A0C1TMS6"/>
<dbReference type="Gene3D" id="3.30.420.150">
    <property type="entry name" value="Exopolyphosphatase. Domain 2"/>
    <property type="match status" value="1"/>
</dbReference>
<sequence length="307" mass="32771">MSFPAASIDLGTNTARLLIGKVEEGRIEHLLVRRHITRLGGGFTDERGISREAWDRSLAALVDFADEMRRAGVVRVRAVATSAVRDAVNGADFCAHVVERTGISLEVIDGEEEGLLTLAGVLSGLDRKEGRFFVFDVGGGSTEYTLANGNAPLYTESLPLGVVRLTEGKPDLPAMEEKVGRELAGLRERLAGRALDGQLAGATLVGTAGTATTLAAISLGMTDYDYRRVNNHLLSRDEIARILALLLPLSPAERLTVPGLEKGREDLIVAGTLITLATMDLFGFETMTVSDFGLLEGALIGLARTVE</sequence>
<dbReference type="SUPFAM" id="SSF53067">
    <property type="entry name" value="Actin-like ATPase domain"/>
    <property type="match status" value="2"/>
</dbReference>
<dbReference type="InterPro" id="IPR043129">
    <property type="entry name" value="ATPase_NBD"/>
</dbReference>